<keyword evidence="11" id="KW-1185">Reference proteome</keyword>
<dbReference type="EMBL" id="SUMB01000004">
    <property type="protein sequence ID" value="TJZ54129.1"/>
    <property type="molecule type" value="Genomic_DNA"/>
</dbReference>
<dbReference type="SUPFAM" id="SSF48452">
    <property type="entry name" value="TPR-like"/>
    <property type="match status" value="1"/>
</dbReference>
<dbReference type="PROSITE" id="PS50043">
    <property type="entry name" value="HTH_LUXR_2"/>
    <property type="match status" value="1"/>
</dbReference>
<dbReference type="InterPro" id="IPR005158">
    <property type="entry name" value="BTAD"/>
</dbReference>
<organism evidence="10 11">
    <name type="scientific">Streptomyces piniterrae</name>
    <dbReference type="NCBI Taxonomy" id="2571125"/>
    <lineage>
        <taxon>Bacteria</taxon>
        <taxon>Bacillati</taxon>
        <taxon>Actinomycetota</taxon>
        <taxon>Actinomycetes</taxon>
        <taxon>Kitasatosporales</taxon>
        <taxon>Streptomycetaceae</taxon>
        <taxon>Streptomyces</taxon>
    </lineage>
</organism>
<dbReference type="Gene3D" id="1.10.10.10">
    <property type="entry name" value="Winged helix-like DNA-binding domain superfamily/Winged helix DNA-binding domain"/>
    <property type="match status" value="2"/>
</dbReference>
<proteinExistence type="inferred from homology"/>
<feature type="domain" description="OmpR/PhoB-type" evidence="9">
    <location>
        <begin position="116"/>
        <end position="218"/>
    </location>
</feature>
<dbReference type="Pfam" id="PF03704">
    <property type="entry name" value="BTAD"/>
    <property type="match status" value="1"/>
</dbReference>
<dbReference type="GO" id="GO:0006355">
    <property type="term" value="P:regulation of DNA-templated transcription"/>
    <property type="evidence" value="ECO:0007669"/>
    <property type="project" value="InterPro"/>
</dbReference>
<evidence type="ECO:0000256" key="6">
    <source>
        <dbReference type="PROSITE-ProRule" id="PRU01091"/>
    </source>
</evidence>
<dbReference type="GO" id="GO:0000160">
    <property type="term" value="P:phosphorelay signal transduction system"/>
    <property type="evidence" value="ECO:0007669"/>
    <property type="project" value="UniProtKB-KW"/>
</dbReference>
<dbReference type="Pfam" id="PF00486">
    <property type="entry name" value="Trans_reg_C"/>
    <property type="match status" value="1"/>
</dbReference>
<reference evidence="10 11" key="1">
    <citation type="submission" date="2019-04" db="EMBL/GenBank/DDBJ databases">
        <title>Streptomyces piniterrae sp. nov., a heliquinomycin-producing actinomycete isolated from rhizosphere soil of Pinus yunnanensis.</title>
        <authorList>
            <person name="Zhuang X."/>
            <person name="Zhao J."/>
        </authorList>
    </citation>
    <scope>NUCLEOTIDE SEQUENCE [LARGE SCALE GENOMIC DNA]</scope>
    <source>
        <strain evidence="11">jys28</strain>
    </source>
</reference>
<dbReference type="InterPro" id="IPR051677">
    <property type="entry name" value="AfsR-DnrI-RedD_regulator"/>
</dbReference>
<dbReference type="RefSeq" id="WP_136740056.1">
    <property type="nucleotide sequence ID" value="NZ_SUMB01000004.1"/>
</dbReference>
<dbReference type="InterPro" id="IPR000792">
    <property type="entry name" value="Tscrpt_reg_LuxR_C"/>
</dbReference>
<dbReference type="Proteomes" id="UP000308697">
    <property type="component" value="Unassembled WGS sequence"/>
</dbReference>
<evidence type="ECO:0000256" key="4">
    <source>
        <dbReference type="ARBA" id="ARBA00023125"/>
    </source>
</evidence>
<dbReference type="CDD" id="cd06170">
    <property type="entry name" value="LuxR_C_like"/>
    <property type="match status" value="1"/>
</dbReference>
<keyword evidence="4 6" id="KW-0238">DNA-binding</keyword>
<evidence type="ECO:0000256" key="3">
    <source>
        <dbReference type="ARBA" id="ARBA00023015"/>
    </source>
</evidence>
<evidence type="ECO:0000256" key="1">
    <source>
        <dbReference type="ARBA" id="ARBA00005820"/>
    </source>
</evidence>
<keyword evidence="5" id="KW-0804">Transcription</keyword>
<dbReference type="SUPFAM" id="SSF46894">
    <property type="entry name" value="C-terminal effector domain of the bipartite response regulators"/>
    <property type="match status" value="2"/>
</dbReference>
<evidence type="ECO:0000259" key="8">
    <source>
        <dbReference type="PROSITE" id="PS50043"/>
    </source>
</evidence>
<dbReference type="PANTHER" id="PTHR35807">
    <property type="entry name" value="TRANSCRIPTIONAL REGULATOR REDD-RELATED"/>
    <property type="match status" value="1"/>
</dbReference>
<comment type="similarity">
    <text evidence="1">Belongs to the AfsR/DnrI/RedD regulatory family.</text>
</comment>
<dbReference type="PRINTS" id="PR00038">
    <property type="entry name" value="HTHLUXR"/>
</dbReference>
<gene>
    <name evidence="10" type="ORF">FCH28_13095</name>
</gene>
<name>A0A4U0NIN4_9ACTN</name>
<dbReference type="InterPro" id="IPR016032">
    <property type="entry name" value="Sig_transdc_resp-reg_C-effctor"/>
</dbReference>
<dbReference type="PROSITE" id="PS51755">
    <property type="entry name" value="OMPR_PHOB"/>
    <property type="match status" value="1"/>
</dbReference>
<evidence type="ECO:0000259" key="9">
    <source>
        <dbReference type="PROSITE" id="PS51755"/>
    </source>
</evidence>
<evidence type="ECO:0000256" key="2">
    <source>
        <dbReference type="ARBA" id="ARBA00023012"/>
    </source>
</evidence>
<dbReference type="SMART" id="SM00862">
    <property type="entry name" value="Trans_reg_C"/>
    <property type="match status" value="1"/>
</dbReference>
<dbReference type="InterPro" id="IPR036388">
    <property type="entry name" value="WH-like_DNA-bd_sf"/>
</dbReference>
<evidence type="ECO:0000256" key="5">
    <source>
        <dbReference type="ARBA" id="ARBA00023163"/>
    </source>
</evidence>
<dbReference type="OrthoDB" id="4336084at2"/>
<dbReference type="InterPro" id="IPR001867">
    <property type="entry name" value="OmpR/PhoB-type_DNA-bd"/>
</dbReference>
<dbReference type="PANTHER" id="PTHR35807:SF1">
    <property type="entry name" value="TRANSCRIPTIONAL REGULATOR REDD"/>
    <property type="match status" value="1"/>
</dbReference>
<dbReference type="InterPro" id="IPR011990">
    <property type="entry name" value="TPR-like_helical_dom_sf"/>
</dbReference>
<dbReference type="CDD" id="cd00383">
    <property type="entry name" value="trans_reg_C"/>
    <property type="match status" value="1"/>
</dbReference>
<dbReference type="AlphaFoldDB" id="A0A4U0NIN4"/>
<feature type="compositionally biased region" description="Polar residues" evidence="7">
    <location>
        <begin position="84"/>
        <end position="95"/>
    </location>
</feature>
<accession>A0A4U0NIN4</accession>
<dbReference type="CDD" id="cd15831">
    <property type="entry name" value="BTAD"/>
    <property type="match status" value="1"/>
</dbReference>
<protein>
    <submittedName>
        <fullName evidence="10">Transcriptional regulator</fullName>
    </submittedName>
</protein>
<dbReference type="GO" id="GO:0003677">
    <property type="term" value="F:DNA binding"/>
    <property type="evidence" value="ECO:0007669"/>
    <property type="project" value="UniProtKB-UniRule"/>
</dbReference>
<evidence type="ECO:0000313" key="10">
    <source>
        <dbReference type="EMBL" id="TJZ54129.1"/>
    </source>
</evidence>
<feature type="domain" description="HTH luxR-type" evidence="8">
    <location>
        <begin position="8"/>
        <end position="73"/>
    </location>
</feature>
<dbReference type="Gene3D" id="1.25.40.10">
    <property type="entry name" value="Tetratricopeptide repeat domain"/>
    <property type="match status" value="1"/>
</dbReference>
<dbReference type="SMART" id="SM01043">
    <property type="entry name" value="BTAD"/>
    <property type="match status" value="1"/>
</dbReference>
<keyword evidence="3" id="KW-0805">Transcription regulation</keyword>
<keyword evidence="2" id="KW-0902">Two-component regulatory system</keyword>
<dbReference type="Pfam" id="PF00196">
    <property type="entry name" value="GerE"/>
    <property type="match status" value="1"/>
</dbReference>
<feature type="DNA-binding region" description="OmpR/PhoB-type" evidence="6">
    <location>
        <begin position="116"/>
        <end position="218"/>
    </location>
</feature>
<sequence length="381" mass="41421">MPTTATTRQSTATTLTHQEHEVLSAVGCGLTDAEIAAALAIPEDAVARHLARVLGKLALRDRAAAIVHAFDCGLVAPSHGPQRQAASRRQATGHSGQAAGHRQTAGHRQATSPVPRAVVRRACAPQLRISVLGPLQAWLDGQPVDLGHLRQQAVLATLVLCPDRTVSQQEVLDGVWGMEPPMTNVVPVYIYRLRRILRTGNGPHPVIQRDRCGYRLAPGSVEVDVTHMEELATAAGAAERAGELAEAVRVCSQALDLFRGEFLSGLPGPFAESERLRLTERRLALVQRKLDWQLRLGRHAEVVAELWALAAAQPLNEPVAAMLMRALYRSDRQADALTVFDRTRRRLADDLGVPPGQMLRQTHQMILRGHDAAPGLARTRS</sequence>
<comment type="caution">
    <text evidence="10">The sequence shown here is derived from an EMBL/GenBank/DDBJ whole genome shotgun (WGS) entry which is preliminary data.</text>
</comment>
<feature type="region of interest" description="Disordered" evidence="7">
    <location>
        <begin position="79"/>
        <end position="113"/>
    </location>
</feature>
<dbReference type="SMART" id="SM00421">
    <property type="entry name" value="HTH_LUXR"/>
    <property type="match status" value="1"/>
</dbReference>
<evidence type="ECO:0000256" key="7">
    <source>
        <dbReference type="SAM" id="MobiDB-lite"/>
    </source>
</evidence>
<evidence type="ECO:0000313" key="11">
    <source>
        <dbReference type="Proteomes" id="UP000308697"/>
    </source>
</evidence>